<dbReference type="EMBL" id="VIWU01000001">
    <property type="protein sequence ID" value="TWF74779.1"/>
    <property type="molecule type" value="Genomic_DNA"/>
</dbReference>
<dbReference type="InterPro" id="IPR029058">
    <property type="entry name" value="AB_hydrolase_fold"/>
</dbReference>
<dbReference type="InterPro" id="IPR051049">
    <property type="entry name" value="Dienelactone_hydrolase-like"/>
</dbReference>
<name>A0A561SIS1_9PSEU</name>
<comment type="caution">
    <text evidence="2">The sequence shown here is derived from an EMBL/GenBank/DDBJ whole genome shotgun (WGS) entry which is preliminary data.</text>
</comment>
<evidence type="ECO:0000313" key="2">
    <source>
        <dbReference type="EMBL" id="TWF74779.1"/>
    </source>
</evidence>
<dbReference type="GO" id="GO:0016787">
    <property type="term" value="F:hydrolase activity"/>
    <property type="evidence" value="ECO:0007669"/>
    <property type="project" value="InterPro"/>
</dbReference>
<dbReference type="AlphaFoldDB" id="A0A561SIS1"/>
<dbReference type="Gene3D" id="3.40.50.1820">
    <property type="entry name" value="alpha/beta hydrolase"/>
    <property type="match status" value="1"/>
</dbReference>
<protein>
    <submittedName>
        <fullName evidence="2">Carboxymethylenebutenolidase</fullName>
    </submittedName>
</protein>
<organism evidence="2 3">
    <name type="scientific">Pseudonocardia hierapolitana</name>
    <dbReference type="NCBI Taxonomy" id="1128676"/>
    <lineage>
        <taxon>Bacteria</taxon>
        <taxon>Bacillati</taxon>
        <taxon>Actinomycetota</taxon>
        <taxon>Actinomycetes</taxon>
        <taxon>Pseudonocardiales</taxon>
        <taxon>Pseudonocardiaceae</taxon>
        <taxon>Pseudonocardia</taxon>
    </lineage>
</organism>
<dbReference type="PANTHER" id="PTHR46623:SF6">
    <property type="entry name" value="ALPHA_BETA-HYDROLASES SUPERFAMILY PROTEIN"/>
    <property type="match status" value="1"/>
</dbReference>
<dbReference type="SUPFAM" id="SSF53474">
    <property type="entry name" value="alpha/beta-Hydrolases"/>
    <property type="match status" value="1"/>
</dbReference>
<evidence type="ECO:0000313" key="3">
    <source>
        <dbReference type="Proteomes" id="UP000321261"/>
    </source>
</evidence>
<dbReference type="Pfam" id="PF01738">
    <property type="entry name" value="DLH"/>
    <property type="match status" value="1"/>
</dbReference>
<dbReference type="Proteomes" id="UP000321261">
    <property type="component" value="Unassembled WGS sequence"/>
</dbReference>
<reference evidence="2 3" key="1">
    <citation type="submission" date="2019-06" db="EMBL/GenBank/DDBJ databases">
        <title>Sequencing the genomes of 1000 actinobacteria strains.</title>
        <authorList>
            <person name="Klenk H.-P."/>
        </authorList>
    </citation>
    <scope>NUCLEOTIDE SEQUENCE [LARGE SCALE GENOMIC DNA]</scope>
    <source>
        <strain evidence="2 3">DSM 45671</strain>
    </source>
</reference>
<gene>
    <name evidence="2" type="ORF">FHX44_11661</name>
</gene>
<accession>A0A561SIS1</accession>
<dbReference type="InterPro" id="IPR002925">
    <property type="entry name" value="Dienelactn_hydro"/>
</dbReference>
<proteinExistence type="predicted"/>
<evidence type="ECO:0000259" key="1">
    <source>
        <dbReference type="Pfam" id="PF01738"/>
    </source>
</evidence>
<sequence length="240" mass="26129">MQTEISFPADDGVTLPGVLTVPDGREGQGPALVMIYEAFGMNDEMRRVARELAAEGYAVLIPDLFARGRVKGLCVARAMRTVLRGSGRELDDIEAGRRWLAARPEVDAGRIGTIGFCLGGSFALLLAGSGRYKVSAPFYNVPLKVSRSCPMVASYGGRDRTTRGFGDRLEARLAELGVPHDVRTYPDAGHSFFSRPPGLLGAMTRYSPFRAEYHAPSAEDAHRRIVAFFREHLDGNGPID</sequence>
<keyword evidence="3" id="KW-1185">Reference proteome</keyword>
<dbReference type="PANTHER" id="PTHR46623">
    <property type="entry name" value="CARBOXYMETHYLENEBUTENOLIDASE-RELATED"/>
    <property type="match status" value="1"/>
</dbReference>
<dbReference type="RefSeq" id="WP_170308747.1">
    <property type="nucleotide sequence ID" value="NZ_VIWU01000001.1"/>
</dbReference>
<feature type="domain" description="Dienelactone hydrolase" evidence="1">
    <location>
        <begin position="17"/>
        <end position="232"/>
    </location>
</feature>